<reference evidence="1" key="1">
    <citation type="submission" date="2018-11" db="EMBL/GenBank/DDBJ databases">
        <authorList>
            <consortium name="Pathogen Informatics"/>
        </authorList>
    </citation>
    <scope>NUCLEOTIDE SEQUENCE</scope>
</reference>
<proteinExistence type="predicted"/>
<dbReference type="AlphaFoldDB" id="A0A3S5B6U8"/>
<evidence type="ECO:0000313" key="2">
    <source>
        <dbReference type="Proteomes" id="UP000784294"/>
    </source>
</evidence>
<name>A0A3S5B6U8_9PLAT</name>
<keyword evidence="2" id="KW-1185">Reference proteome</keyword>
<dbReference type="EMBL" id="CAAALY010249940">
    <property type="protein sequence ID" value="VEL35479.1"/>
    <property type="molecule type" value="Genomic_DNA"/>
</dbReference>
<sequence length="109" mass="11918">MANSLLEAETCQAETKMYPFYSCLPVIGTTCGFSSTLHILGQLDCPPFPVVCSALSGRVLLDLTISLLTVLPRYCCMCVCYAAVTRSFGCIRVELDANDHSSFQPSWSH</sequence>
<evidence type="ECO:0000313" key="1">
    <source>
        <dbReference type="EMBL" id="VEL35479.1"/>
    </source>
</evidence>
<protein>
    <submittedName>
        <fullName evidence="1">Uncharacterized protein</fullName>
    </submittedName>
</protein>
<dbReference type="Proteomes" id="UP000784294">
    <property type="component" value="Unassembled WGS sequence"/>
</dbReference>
<gene>
    <name evidence="1" type="ORF">PXEA_LOCUS28919</name>
</gene>
<organism evidence="1 2">
    <name type="scientific">Protopolystoma xenopodis</name>
    <dbReference type="NCBI Taxonomy" id="117903"/>
    <lineage>
        <taxon>Eukaryota</taxon>
        <taxon>Metazoa</taxon>
        <taxon>Spiralia</taxon>
        <taxon>Lophotrochozoa</taxon>
        <taxon>Platyhelminthes</taxon>
        <taxon>Monogenea</taxon>
        <taxon>Polyopisthocotylea</taxon>
        <taxon>Polystomatidea</taxon>
        <taxon>Polystomatidae</taxon>
        <taxon>Protopolystoma</taxon>
    </lineage>
</organism>
<comment type="caution">
    <text evidence="1">The sequence shown here is derived from an EMBL/GenBank/DDBJ whole genome shotgun (WGS) entry which is preliminary data.</text>
</comment>
<accession>A0A3S5B6U8</accession>